<evidence type="ECO:0000256" key="3">
    <source>
        <dbReference type="ARBA" id="ARBA00022989"/>
    </source>
</evidence>
<evidence type="ECO:0000256" key="1">
    <source>
        <dbReference type="ARBA" id="ARBA00004127"/>
    </source>
</evidence>
<dbReference type="Proteomes" id="UP000199408">
    <property type="component" value="Unassembled WGS sequence"/>
</dbReference>
<name>A0A1C5H8D1_9ACTN</name>
<evidence type="ECO:0000313" key="7">
    <source>
        <dbReference type="Proteomes" id="UP000199408"/>
    </source>
</evidence>
<keyword evidence="7" id="KW-1185">Reference proteome</keyword>
<accession>A0A1C5H8D1</accession>
<dbReference type="STRING" id="47864.GA0070560_103271"/>
<evidence type="ECO:0000313" key="6">
    <source>
        <dbReference type="EMBL" id="SCG42264.1"/>
    </source>
</evidence>
<evidence type="ECO:0000256" key="4">
    <source>
        <dbReference type="ARBA" id="ARBA00023136"/>
    </source>
</evidence>
<keyword evidence="3" id="KW-1133">Transmembrane helix</keyword>
<organism evidence="6 7">
    <name type="scientific">Micromonospora halophytica</name>
    <dbReference type="NCBI Taxonomy" id="47864"/>
    <lineage>
        <taxon>Bacteria</taxon>
        <taxon>Bacillati</taxon>
        <taxon>Actinomycetota</taxon>
        <taxon>Actinomycetes</taxon>
        <taxon>Micromonosporales</taxon>
        <taxon>Micromonosporaceae</taxon>
        <taxon>Micromonospora</taxon>
    </lineage>
</organism>
<proteinExistence type="predicted"/>
<dbReference type="Pfam" id="PF06803">
    <property type="entry name" value="DUF1232"/>
    <property type="match status" value="1"/>
</dbReference>
<dbReference type="InterPro" id="IPR010652">
    <property type="entry name" value="DUF1232"/>
</dbReference>
<evidence type="ECO:0000256" key="2">
    <source>
        <dbReference type="ARBA" id="ARBA00022692"/>
    </source>
</evidence>
<gene>
    <name evidence="6" type="ORF">GA0070560_103271</name>
</gene>
<evidence type="ECO:0000259" key="5">
    <source>
        <dbReference type="Pfam" id="PF06803"/>
    </source>
</evidence>
<keyword evidence="2" id="KW-0812">Transmembrane</keyword>
<dbReference type="GO" id="GO:0012505">
    <property type="term" value="C:endomembrane system"/>
    <property type="evidence" value="ECO:0007669"/>
    <property type="project" value="UniProtKB-SubCell"/>
</dbReference>
<sequence>MGRTLKRSAAFTALARALAAGARGGPSLGARLAALPRMIRATARGEYDGGLRLALMAAATAYVVSPVDVVPELFLTVFGLLDDAVMVTWLAGSVLAETERFLEWEAARRSVVPGQVIG</sequence>
<dbReference type="OrthoDB" id="5147173at2"/>
<dbReference type="RefSeq" id="WP_091292502.1">
    <property type="nucleotide sequence ID" value="NZ_FMDN01000003.1"/>
</dbReference>
<dbReference type="AlphaFoldDB" id="A0A1C5H8D1"/>
<feature type="domain" description="DUF1232" evidence="5">
    <location>
        <begin position="53"/>
        <end position="89"/>
    </location>
</feature>
<keyword evidence="4" id="KW-0472">Membrane</keyword>
<protein>
    <recommendedName>
        <fullName evidence="5">DUF1232 domain-containing protein</fullName>
    </recommendedName>
</protein>
<dbReference type="EMBL" id="FMDN01000003">
    <property type="protein sequence ID" value="SCG42264.1"/>
    <property type="molecule type" value="Genomic_DNA"/>
</dbReference>
<comment type="subcellular location">
    <subcellularLocation>
        <location evidence="1">Endomembrane system</location>
        <topology evidence="1">Multi-pass membrane protein</topology>
    </subcellularLocation>
</comment>
<reference evidence="7" key="1">
    <citation type="submission" date="2016-06" db="EMBL/GenBank/DDBJ databases">
        <authorList>
            <person name="Varghese N."/>
        </authorList>
    </citation>
    <scope>NUCLEOTIDE SEQUENCE [LARGE SCALE GENOMIC DNA]</scope>
    <source>
        <strain evidence="7">DSM 43171</strain>
    </source>
</reference>